<dbReference type="InterPro" id="IPR013785">
    <property type="entry name" value="Aldolase_TIM"/>
</dbReference>
<dbReference type="GO" id="GO:0004801">
    <property type="term" value="F:transaldolase activity"/>
    <property type="evidence" value="ECO:0007669"/>
    <property type="project" value="UniProtKB-EC"/>
</dbReference>
<sequence>MKARPERITESEFLWQHNQDPMAVDKLAEGIRKFAIDQENWEKMIDELL</sequence>
<dbReference type="SUPFAM" id="SSF51569">
    <property type="entry name" value="Aldolase"/>
    <property type="match status" value="1"/>
</dbReference>
<evidence type="ECO:0000313" key="2">
    <source>
        <dbReference type="Proteomes" id="UP000251088"/>
    </source>
</evidence>
<evidence type="ECO:0000313" key="1">
    <source>
        <dbReference type="EMBL" id="SQC39379.1"/>
    </source>
</evidence>
<reference evidence="1 2" key="1">
    <citation type="submission" date="2018-06" db="EMBL/GenBank/DDBJ databases">
        <authorList>
            <consortium name="Pathogen Informatics"/>
            <person name="Doyle S."/>
        </authorList>
    </citation>
    <scope>NUCLEOTIDE SEQUENCE [LARGE SCALE GENOMIC DNA]</scope>
    <source>
        <strain evidence="1 2">NCTC9128</strain>
    </source>
</reference>
<organism evidence="1 2">
    <name type="scientific">Klebsiella pneumoniae</name>
    <dbReference type="NCBI Taxonomy" id="573"/>
    <lineage>
        <taxon>Bacteria</taxon>
        <taxon>Pseudomonadati</taxon>
        <taxon>Pseudomonadota</taxon>
        <taxon>Gammaproteobacteria</taxon>
        <taxon>Enterobacterales</taxon>
        <taxon>Enterobacteriaceae</taxon>
        <taxon>Klebsiella/Raoultella group</taxon>
        <taxon>Klebsiella</taxon>
        <taxon>Klebsiella pneumoniae complex</taxon>
    </lineage>
</organism>
<dbReference type="Proteomes" id="UP000251088">
    <property type="component" value="Unassembled WGS sequence"/>
</dbReference>
<protein>
    <submittedName>
        <fullName evidence="1">Transaldolase</fullName>
        <ecNumber evidence="1">2.2.1.2</ecNumber>
    </submittedName>
</protein>
<dbReference type="EMBL" id="UAWN01000014">
    <property type="protein sequence ID" value="SQC39379.1"/>
    <property type="molecule type" value="Genomic_DNA"/>
</dbReference>
<name>A0A2X3GS02_KLEPN</name>
<gene>
    <name evidence="1" type="primary">talB</name>
    <name evidence="1" type="ORF">NCTC9128_05513</name>
</gene>
<proteinExistence type="predicted"/>
<dbReference type="EC" id="2.2.1.2" evidence="1"/>
<keyword evidence="1" id="KW-0808">Transferase</keyword>
<dbReference type="Gene3D" id="3.20.20.70">
    <property type="entry name" value="Aldolase class I"/>
    <property type="match status" value="1"/>
</dbReference>
<accession>A0A2X3GS02</accession>
<dbReference type="AlphaFoldDB" id="A0A2X3GS02"/>